<organism evidence="1 2">
    <name type="scientific">Calycomorphotria hydatis</name>
    <dbReference type="NCBI Taxonomy" id="2528027"/>
    <lineage>
        <taxon>Bacteria</taxon>
        <taxon>Pseudomonadati</taxon>
        <taxon>Planctomycetota</taxon>
        <taxon>Planctomycetia</taxon>
        <taxon>Planctomycetales</taxon>
        <taxon>Planctomycetaceae</taxon>
        <taxon>Calycomorphotria</taxon>
    </lineage>
</organism>
<accession>A0A517T6Z8</accession>
<dbReference type="AlphaFoldDB" id="A0A517T6Z8"/>
<gene>
    <name evidence="1" type="ORF">V22_13870</name>
</gene>
<proteinExistence type="predicted"/>
<dbReference type="KEGG" id="chya:V22_13870"/>
<evidence type="ECO:0000313" key="1">
    <source>
        <dbReference type="EMBL" id="QDT64156.1"/>
    </source>
</evidence>
<evidence type="ECO:0000313" key="2">
    <source>
        <dbReference type="Proteomes" id="UP000319976"/>
    </source>
</evidence>
<sequence>MQRGVVDVENSKHAETHCGKVFHRLNIKVALLLLTYKSSNLLDFDRVGILEDSCRAVRM</sequence>
<protein>
    <submittedName>
        <fullName evidence="1">Uncharacterized protein</fullName>
    </submittedName>
</protein>
<dbReference type="Proteomes" id="UP000319976">
    <property type="component" value="Chromosome"/>
</dbReference>
<dbReference type="EMBL" id="CP036316">
    <property type="protein sequence ID" value="QDT64156.1"/>
    <property type="molecule type" value="Genomic_DNA"/>
</dbReference>
<name>A0A517T6Z8_9PLAN</name>
<keyword evidence="2" id="KW-1185">Reference proteome</keyword>
<reference evidence="1 2" key="1">
    <citation type="submission" date="2019-02" db="EMBL/GenBank/DDBJ databases">
        <title>Deep-cultivation of Planctomycetes and their phenomic and genomic characterization uncovers novel biology.</title>
        <authorList>
            <person name="Wiegand S."/>
            <person name="Jogler M."/>
            <person name="Boedeker C."/>
            <person name="Pinto D."/>
            <person name="Vollmers J."/>
            <person name="Rivas-Marin E."/>
            <person name="Kohn T."/>
            <person name="Peeters S.H."/>
            <person name="Heuer A."/>
            <person name="Rast P."/>
            <person name="Oberbeckmann S."/>
            <person name="Bunk B."/>
            <person name="Jeske O."/>
            <person name="Meyerdierks A."/>
            <person name="Storesund J.E."/>
            <person name="Kallscheuer N."/>
            <person name="Luecker S."/>
            <person name="Lage O.M."/>
            <person name="Pohl T."/>
            <person name="Merkel B.J."/>
            <person name="Hornburger P."/>
            <person name="Mueller R.-W."/>
            <person name="Bruemmer F."/>
            <person name="Labrenz M."/>
            <person name="Spormann A.M."/>
            <person name="Op den Camp H."/>
            <person name="Overmann J."/>
            <person name="Amann R."/>
            <person name="Jetten M.S.M."/>
            <person name="Mascher T."/>
            <person name="Medema M.H."/>
            <person name="Devos D.P."/>
            <person name="Kaster A.-K."/>
            <person name="Ovreas L."/>
            <person name="Rohde M."/>
            <person name="Galperin M.Y."/>
            <person name="Jogler C."/>
        </authorList>
    </citation>
    <scope>NUCLEOTIDE SEQUENCE [LARGE SCALE GENOMIC DNA]</scope>
    <source>
        <strain evidence="1 2">V22</strain>
    </source>
</reference>